<proteinExistence type="inferred from homology"/>
<accession>A0A5J9TBK8</accession>
<keyword evidence="8" id="KW-1133">Transmembrane helix</keyword>
<evidence type="ECO:0000256" key="2">
    <source>
        <dbReference type="ARBA" id="ARBA00012483"/>
    </source>
</evidence>
<evidence type="ECO:0000313" key="11">
    <source>
        <dbReference type="Proteomes" id="UP000324897"/>
    </source>
</evidence>
<reference evidence="10 11" key="1">
    <citation type="journal article" date="2019" name="Sci. Rep.">
        <title>A high-quality genome of Eragrostis curvula grass provides insights into Poaceae evolution and supports new strategies to enhance forage quality.</title>
        <authorList>
            <person name="Carballo J."/>
            <person name="Santos B.A.C.M."/>
            <person name="Zappacosta D."/>
            <person name="Garbus I."/>
            <person name="Selva J.P."/>
            <person name="Gallo C.A."/>
            <person name="Diaz A."/>
            <person name="Albertini E."/>
            <person name="Caccamo M."/>
            <person name="Echenique V."/>
        </authorList>
    </citation>
    <scope>NUCLEOTIDE SEQUENCE [LARGE SCALE GENOMIC DNA]</scope>
    <source>
        <strain evidence="11">cv. Victoria</strain>
        <tissue evidence="10">Leaf</tissue>
    </source>
</reference>
<comment type="similarity">
    <text evidence="6">Belongs to the RING-type zinc finger family. ATL subfamily.</text>
</comment>
<evidence type="ECO:0000256" key="8">
    <source>
        <dbReference type="SAM" id="Phobius"/>
    </source>
</evidence>
<dbReference type="AlphaFoldDB" id="A0A5J9TBK8"/>
<dbReference type="GO" id="GO:0008270">
    <property type="term" value="F:zinc ion binding"/>
    <property type="evidence" value="ECO:0007669"/>
    <property type="project" value="UniProtKB-KW"/>
</dbReference>
<evidence type="ECO:0000256" key="5">
    <source>
        <dbReference type="ARBA" id="ARBA00022833"/>
    </source>
</evidence>
<evidence type="ECO:0000256" key="6">
    <source>
        <dbReference type="ARBA" id="ARBA00024209"/>
    </source>
</evidence>
<evidence type="ECO:0000259" key="9">
    <source>
        <dbReference type="PROSITE" id="PS50089"/>
    </source>
</evidence>
<keyword evidence="8" id="KW-0812">Transmembrane</keyword>
<dbReference type="GO" id="GO:0061630">
    <property type="term" value="F:ubiquitin protein ligase activity"/>
    <property type="evidence" value="ECO:0007669"/>
    <property type="project" value="UniProtKB-EC"/>
</dbReference>
<dbReference type="SMART" id="SM00184">
    <property type="entry name" value="RING"/>
    <property type="match status" value="1"/>
</dbReference>
<name>A0A5J9TBK8_9POAL</name>
<dbReference type="InterPro" id="IPR001841">
    <property type="entry name" value="Znf_RING"/>
</dbReference>
<keyword evidence="4 7" id="KW-0863">Zinc-finger</keyword>
<evidence type="ECO:0000256" key="7">
    <source>
        <dbReference type="PROSITE-ProRule" id="PRU00175"/>
    </source>
</evidence>
<evidence type="ECO:0000256" key="1">
    <source>
        <dbReference type="ARBA" id="ARBA00000900"/>
    </source>
</evidence>
<gene>
    <name evidence="10" type="ORF">EJB05_42106</name>
</gene>
<evidence type="ECO:0000313" key="10">
    <source>
        <dbReference type="EMBL" id="TVU08695.1"/>
    </source>
</evidence>
<keyword evidence="5" id="KW-0862">Zinc</keyword>
<dbReference type="Gramene" id="TVU08695">
    <property type="protein sequence ID" value="TVU08695"/>
    <property type="gene ID" value="EJB05_42106"/>
</dbReference>
<dbReference type="Proteomes" id="UP000324897">
    <property type="component" value="Chromosome 3"/>
</dbReference>
<feature type="domain" description="RING-type" evidence="9">
    <location>
        <begin position="127"/>
        <end position="170"/>
    </location>
</feature>
<dbReference type="PANTHER" id="PTHR14155">
    <property type="entry name" value="RING FINGER DOMAIN-CONTAINING"/>
    <property type="match status" value="1"/>
</dbReference>
<organism evidence="10 11">
    <name type="scientific">Eragrostis curvula</name>
    <name type="common">weeping love grass</name>
    <dbReference type="NCBI Taxonomy" id="38414"/>
    <lineage>
        <taxon>Eukaryota</taxon>
        <taxon>Viridiplantae</taxon>
        <taxon>Streptophyta</taxon>
        <taxon>Embryophyta</taxon>
        <taxon>Tracheophyta</taxon>
        <taxon>Spermatophyta</taxon>
        <taxon>Magnoliopsida</taxon>
        <taxon>Liliopsida</taxon>
        <taxon>Poales</taxon>
        <taxon>Poaceae</taxon>
        <taxon>PACMAD clade</taxon>
        <taxon>Chloridoideae</taxon>
        <taxon>Eragrostideae</taxon>
        <taxon>Eragrostidinae</taxon>
        <taxon>Eragrostis</taxon>
    </lineage>
</organism>
<dbReference type="Pfam" id="PF13639">
    <property type="entry name" value="zf-RING_2"/>
    <property type="match status" value="1"/>
</dbReference>
<sequence length="186" mass="20672">MTRHQTTSLLRVELFQAAVVFITGIPIAAVTAVCFWESHDYVILFIGGALTVFTFFAICCRLYSVARRADDDGEEEETLQQRIASQGPPLVGNQQRDNVQIPAITVAIAQLDRQSPPPAKADGVDECVICLGSVGDDGLETRQLQTCRHVFHRHCVEQWLRAHPTCPICRCNARQESLEVVLRLNA</sequence>
<dbReference type="EC" id="2.3.2.27" evidence="2"/>
<keyword evidence="11" id="KW-1185">Reference proteome</keyword>
<dbReference type="PANTHER" id="PTHR14155:SF522">
    <property type="entry name" value="OS06G0537600 PROTEIN"/>
    <property type="match status" value="1"/>
</dbReference>
<feature type="non-terminal residue" evidence="10">
    <location>
        <position position="1"/>
    </location>
</feature>
<keyword evidence="8" id="KW-0472">Membrane</keyword>
<dbReference type="InterPro" id="IPR053238">
    <property type="entry name" value="RING-H2_zinc_finger"/>
</dbReference>
<evidence type="ECO:0000256" key="3">
    <source>
        <dbReference type="ARBA" id="ARBA00022723"/>
    </source>
</evidence>
<dbReference type="SUPFAM" id="SSF57850">
    <property type="entry name" value="RING/U-box"/>
    <property type="match status" value="1"/>
</dbReference>
<dbReference type="InterPro" id="IPR013083">
    <property type="entry name" value="Znf_RING/FYVE/PHD"/>
</dbReference>
<feature type="transmembrane region" description="Helical" evidence="8">
    <location>
        <begin position="42"/>
        <end position="63"/>
    </location>
</feature>
<evidence type="ECO:0000256" key="4">
    <source>
        <dbReference type="ARBA" id="ARBA00022771"/>
    </source>
</evidence>
<feature type="transmembrane region" description="Helical" evidence="8">
    <location>
        <begin position="12"/>
        <end position="36"/>
    </location>
</feature>
<keyword evidence="3" id="KW-0479">Metal-binding</keyword>
<dbReference type="Gene3D" id="3.30.40.10">
    <property type="entry name" value="Zinc/RING finger domain, C3HC4 (zinc finger)"/>
    <property type="match status" value="1"/>
</dbReference>
<dbReference type="PROSITE" id="PS50089">
    <property type="entry name" value="ZF_RING_2"/>
    <property type="match status" value="1"/>
</dbReference>
<protein>
    <recommendedName>
        <fullName evidence="2">RING-type E3 ubiquitin transferase</fullName>
        <ecNumber evidence="2">2.3.2.27</ecNumber>
    </recommendedName>
</protein>
<comment type="catalytic activity">
    <reaction evidence="1">
        <text>S-ubiquitinyl-[E2 ubiquitin-conjugating enzyme]-L-cysteine + [acceptor protein]-L-lysine = [E2 ubiquitin-conjugating enzyme]-L-cysteine + N(6)-ubiquitinyl-[acceptor protein]-L-lysine.</text>
        <dbReference type="EC" id="2.3.2.27"/>
    </reaction>
</comment>
<comment type="caution">
    <text evidence="10">The sequence shown here is derived from an EMBL/GenBank/DDBJ whole genome shotgun (WGS) entry which is preliminary data.</text>
</comment>
<dbReference type="OrthoDB" id="694351at2759"/>
<dbReference type="EMBL" id="RWGY01000039">
    <property type="protein sequence ID" value="TVU08695.1"/>
    <property type="molecule type" value="Genomic_DNA"/>
</dbReference>